<dbReference type="EMBL" id="JABXXO010000003">
    <property type="protein sequence ID" value="KAF7782891.1"/>
    <property type="molecule type" value="Genomic_DNA"/>
</dbReference>
<gene>
    <name evidence="2" type="ORF">Agabi119p4_2267</name>
</gene>
<proteinExistence type="predicted"/>
<evidence type="ECO:0000256" key="1">
    <source>
        <dbReference type="SAM" id="MobiDB-lite"/>
    </source>
</evidence>
<evidence type="ECO:0000313" key="2">
    <source>
        <dbReference type="EMBL" id="KAF7782891.1"/>
    </source>
</evidence>
<organism evidence="2 3">
    <name type="scientific">Agaricus bisporus var. burnettii</name>
    <dbReference type="NCBI Taxonomy" id="192524"/>
    <lineage>
        <taxon>Eukaryota</taxon>
        <taxon>Fungi</taxon>
        <taxon>Dikarya</taxon>
        <taxon>Basidiomycota</taxon>
        <taxon>Agaricomycotina</taxon>
        <taxon>Agaricomycetes</taxon>
        <taxon>Agaricomycetidae</taxon>
        <taxon>Agaricales</taxon>
        <taxon>Agaricineae</taxon>
        <taxon>Agaricaceae</taxon>
        <taxon>Agaricus</taxon>
    </lineage>
</organism>
<protein>
    <submittedName>
        <fullName evidence="2">Uncharacterized protein</fullName>
    </submittedName>
</protein>
<name>A0A8H7F8S3_AGABI</name>
<reference evidence="2 3" key="1">
    <citation type="journal article" name="Sci. Rep.">
        <title>Telomere-to-telomere assembled and centromere annotated genomes of the two main subspecies of the button mushroom Agaricus bisporus reveal especially polymorphic chromosome ends.</title>
        <authorList>
            <person name="Sonnenberg A.S.M."/>
            <person name="Sedaghat-Telgerd N."/>
            <person name="Lavrijssen B."/>
            <person name="Ohm R.A."/>
            <person name="Hendrickx P.M."/>
            <person name="Scholtmeijer K."/>
            <person name="Baars J.J.P."/>
            <person name="van Peer A."/>
        </authorList>
    </citation>
    <scope>NUCLEOTIDE SEQUENCE [LARGE SCALE GENOMIC DNA]</scope>
    <source>
        <strain evidence="2 3">H119_p4</strain>
    </source>
</reference>
<sequence length="111" mass="12313">MATVTKRWVLFFFRSFSHPVITSPGARPMVFSLLCSWCSCFNAEAEGEGDKKTSKNGLANGVNGAHVPEHGTSTSNQQMQPTLPPLPEIRPLEPVTVRRRNHEKFLGGWTC</sequence>
<dbReference type="Proteomes" id="UP000629468">
    <property type="component" value="Unassembled WGS sequence"/>
</dbReference>
<accession>A0A8H7F8S3</accession>
<feature type="compositionally biased region" description="Polar residues" evidence="1">
    <location>
        <begin position="71"/>
        <end position="80"/>
    </location>
</feature>
<feature type="region of interest" description="Disordered" evidence="1">
    <location>
        <begin position="47"/>
        <end position="94"/>
    </location>
</feature>
<comment type="caution">
    <text evidence="2">The sequence shown here is derived from an EMBL/GenBank/DDBJ whole genome shotgun (WGS) entry which is preliminary data.</text>
</comment>
<evidence type="ECO:0000313" key="3">
    <source>
        <dbReference type="Proteomes" id="UP000629468"/>
    </source>
</evidence>
<dbReference type="AlphaFoldDB" id="A0A8H7F8S3"/>